<dbReference type="PANTHER" id="PTHR31441">
    <property type="entry name" value="FOLLICULIN FAMILY MEMBER"/>
    <property type="match status" value="1"/>
</dbReference>
<dbReference type="GO" id="GO:1904263">
    <property type="term" value="P:positive regulation of TORC1 signaling"/>
    <property type="evidence" value="ECO:0007669"/>
    <property type="project" value="TreeGrafter"/>
</dbReference>
<dbReference type="VEuPathDB" id="TriTrypDB:TEOVI_000658300"/>
<organism evidence="2 3">
    <name type="scientific">Trypanosoma equiperdum</name>
    <dbReference type="NCBI Taxonomy" id="5694"/>
    <lineage>
        <taxon>Eukaryota</taxon>
        <taxon>Discoba</taxon>
        <taxon>Euglenozoa</taxon>
        <taxon>Kinetoplastea</taxon>
        <taxon>Metakinetoplastina</taxon>
        <taxon>Trypanosomatida</taxon>
        <taxon>Trypanosomatidae</taxon>
        <taxon>Trypanosoma</taxon>
    </lineage>
</organism>
<dbReference type="EMBL" id="CZPT02000547">
    <property type="protein sequence ID" value="SCU66464.1"/>
    <property type="molecule type" value="Genomic_DNA"/>
</dbReference>
<reference evidence="2" key="1">
    <citation type="submission" date="2016-09" db="EMBL/GenBank/DDBJ databases">
        <authorList>
            <person name="Hebert L."/>
            <person name="Moumen B."/>
        </authorList>
    </citation>
    <scope>NUCLEOTIDE SEQUENCE [LARGE SCALE GENOMIC DNA]</scope>
    <source>
        <strain evidence="2">OVI</strain>
    </source>
</reference>
<name>A0A1G4I3N4_TRYEQ</name>
<dbReference type="GeneID" id="92380517"/>
<dbReference type="RefSeq" id="XP_067077908.1">
    <property type="nucleotide sequence ID" value="XM_067221807.1"/>
</dbReference>
<dbReference type="InterPro" id="IPR037520">
    <property type="entry name" value="Folliculin/SMCR8_longin"/>
</dbReference>
<dbReference type="AlphaFoldDB" id="A0A1G4I3N4"/>
<dbReference type="GO" id="GO:0005096">
    <property type="term" value="F:GTPase activator activity"/>
    <property type="evidence" value="ECO:0007669"/>
    <property type="project" value="InterPro"/>
</dbReference>
<sequence length="564" mass="63167">MQTVWNVPAVILGEFDAIEGPKDLHVTEYYEYQEMNSFGAQMPQLSAFHGKALFSAHSISGSLRPHSKQKMRELVARVLDSNESNEESVVMSDPDAGGVSGIAFCLGDILARGESRRFCVIITHPRSDELIRRWPVLSCFMRILLEGWVDVTERRLASEYSTFPDLERRREEARKRPMRPLMSLLAEDDEAEADAFRRTHNFFECVLLALFGRTPLIPEEPTCETAVLNTVKQYLEMKLPLVETIDVDVGWPPEIGRCVSLGDSRVVSLGPFHLLKPLSVWLLVFLEWSDTGLDETELLLSALLRGKQIVVYGADNIHCAGLAISLSQILPRSLRSVSVFSEKYRLPCESRILSFNTPVRLGTLIEMTRQTNAGVPHSDVVCVNVDDSGRIVSIHNYGACGRGSDTDKPHAYHKIGDVSRSSVVKQFTNLLRSHMFVPAAARTCKKLQFHIEQLVVETVLRGRLYAELFQEGATRITNKDSLCSGKRRTSYRHSRPIWHRLFDFFLGDYCLPSSRLASVESSCNANFFSGDTGAVFVDSGGRVEPNSMVNSSYDHDALIFLGSA</sequence>
<evidence type="ECO:0000259" key="1">
    <source>
        <dbReference type="Pfam" id="PF11704"/>
    </source>
</evidence>
<dbReference type="GO" id="GO:0005829">
    <property type="term" value="C:cytosol"/>
    <property type="evidence" value="ECO:0007669"/>
    <property type="project" value="TreeGrafter"/>
</dbReference>
<feature type="domain" description="Folliculin/SMCR8 longin" evidence="1">
    <location>
        <begin position="63"/>
        <end position="161"/>
    </location>
</feature>
<dbReference type="PANTHER" id="PTHR31441:SF2">
    <property type="entry name" value="FOLLICULIN"/>
    <property type="match status" value="1"/>
</dbReference>
<dbReference type="Pfam" id="PF11704">
    <property type="entry name" value="Folliculin"/>
    <property type="match status" value="1"/>
</dbReference>
<proteinExistence type="predicted"/>
<dbReference type="Gene3D" id="3.40.50.12430">
    <property type="match status" value="1"/>
</dbReference>
<keyword evidence="3" id="KW-1185">Reference proteome</keyword>
<gene>
    <name evidence="2" type="ORF">TEOVI_000658300</name>
</gene>
<dbReference type="Proteomes" id="UP000195570">
    <property type="component" value="Unassembled WGS sequence"/>
</dbReference>
<protein>
    <submittedName>
        <fullName evidence="2">Vesicle coat protein involved in Golgi to plasma membrane transport, putative</fullName>
    </submittedName>
</protein>
<evidence type="ECO:0000313" key="3">
    <source>
        <dbReference type="Proteomes" id="UP000195570"/>
    </source>
</evidence>
<dbReference type="InterPro" id="IPR021713">
    <property type="entry name" value="Folliculin"/>
</dbReference>
<evidence type="ECO:0000313" key="2">
    <source>
        <dbReference type="EMBL" id="SCU66464.1"/>
    </source>
</evidence>
<accession>A0A1G4I3N4</accession>
<comment type="caution">
    <text evidence="2">The sequence shown here is derived from an EMBL/GenBank/DDBJ whole genome shotgun (WGS) entry which is preliminary data.</text>
</comment>